<evidence type="ECO:0000313" key="13">
    <source>
        <dbReference type="Proteomes" id="UP001597469"/>
    </source>
</evidence>
<evidence type="ECO:0000256" key="2">
    <source>
        <dbReference type="ARBA" id="ARBA00007357"/>
    </source>
</evidence>
<proteinExistence type="inferred from homology"/>
<keyword evidence="3" id="KW-0645">Protease</keyword>
<dbReference type="InterPro" id="IPR008753">
    <property type="entry name" value="Peptidase_M13_N"/>
</dbReference>
<feature type="region of interest" description="Disordered" evidence="8">
    <location>
        <begin position="22"/>
        <end position="41"/>
    </location>
</feature>
<dbReference type="Proteomes" id="UP001597469">
    <property type="component" value="Unassembled WGS sequence"/>
</dbReference>
<dbReference type="PRINTS" id="PR00786">
    <property type="entry name" value="NEPRILYSIN"/>
</dbReference>
<dbReference type="PANTHER" id="PTHR11733">
    <property type="entry name" value="ZINC METALLOPROTEASE FAMILY M13 NEPRILYSIN-RELATED"/>
    <property type="match status" value="1"/>
</dbReference>
<evidence type="ECO:0000256" key="1">
    <source>
        <dbReference type="ARBA" id="ARBA00001947"/>
    </source>
</evidence>
<name>A0ABW5M4D5_9BACT</name>
<dbReference type="InterPro" id="IPR000718">
    <property type="entry name" value="Peptidase_M13"/>
</dbReference>
<dbReference type="PANTHER" id="PTHR11733:SF167">
    <property type="entry name" value="FI17812P1-RELATED"/>
    <property type="match status" value="1"/>
</dbReference>
<dbReference type="Gene3D" id="3.40.390.10">
    <property type="entry name" value="Collagenase (Catalytic Domain)"/>
    <property type="match status" value="1"/>
</dbReference>
<keyword evidence="6" id="KW-0862">Zinc</keyword>
<dbReference type="PROSITE" id="PS51885">
    <property type="entry name" value="NEPRILYSIN"/>
    <property type="match status" value="1"/>
</dbReference>
<evidence type="ECO:0000256" key="9">
    <source>
        <dbReference type="SAM" id="SignalP"/>
    </source>
</evidence>
<gene>
    <name evidence="12" type="ORF">ACFSUS_12795</name>
</gene>
<evidence type="ECO:0000256" key="6">
    <source>
        <dbReference type="ARBA" id="ARBA00022833"/>
    </source>
</evidence>
<dbReference type="SUPFAM" id="SSF55486">
    <property type="entry name" value="Metalloproteases ('zincins'), catalytic domain"/>
    <property type="match status" value="1"/>
</dbReference>
<evidence type="ECO:0000259" key="11">
    <source>
        <dbReference type="Pfam" id="PF05649"/>
    </source>
</evidence>
<dbReference type="Pfam" id="PF01431">
    <property type="entry name" value="Peptidase_M13"/>
    <property type="match status" value="1"/>
</dbReference>
<dbReference type="InterPro" id="IPR018497">
    <property type="entry name" value="Peptidase_M13_C"/>
</dbReference>
<evidence type="ECO:0000256" key="3">
    <source>
        <dbReference type="ARBA" id="ARBA00022670"/>
    </source>
</evidence>
<comment type="caution">
    <text evidence="12">The sequence shown here is derived from an EMBL/GenBank/DDBJ whole genome shotgun (WGS) entry which is preliminary data.</text>
</comment>
<dbReference type="RefSeq" id="WP_381523155.1">
    <property type="nucleotide sequence ID" value="NZ_JBHULN010000007.1"/>
</dbReference>
<evidence type="ECO:0000259" key="10">
    <source>
        <dbReference type="Pfam" id="PF01431"/>
    </source>
</evidence>
<keyword evidence="5" id="KW-0378">Hydrolase</keyword>
<evidence type="ECO:0000256" key="8">
    <source>
        <dbReference type="SAM" id="MobiDB-lite"/>
    </source>
</evidence>
<feature type="domain" description="Peptidase M13 C-terminal" evidence="10">
    <location>
        <begin position="483"/>
        <end position="687"/>
    </location>
</feature>
<evidence type="ECO:0000256" key="5">
    <source>
        <dbReference type="ARBA" id="ARBA00022801"/>
    </source>
</evidence>
<keyword evidence="9" id="KW-0732">Signal</keyword>
<dbReference type="Gene3D" id="1.10.1380.10">
    <property type="entry name" value="Neutral endopeptidase , domain2"/>
    <property type="match status" value="1"/>
</dbReference>
<keyword evidence="13" id="KW-1185">Reference proteome</keyword>
<evidence type="ECO:0000256" key="4">
    <source>
        <dbReference type="ARBA" id="ARBA00022723"/>
    </source>
</evidence>
<feature type="chain" id="PRO_5047384243" evidence="9">
    <location>
        <begin position="20"/>
        <end position="690"/>
    </location>
</feature>
<dbReference type="EMBL" id="JBHULN010000007">
    <property type="protein sequence ID" value="MFD2571519.1"/>
    <property type="molecule type" value="Genomic_DNA"/>
</dbReference>
<comment type="similarity">
    <text evidence="2">Belongs to the peptidase M13 family.</text>
</comment>
<reference evidence="13" key="1">
    <citation type="journal article" date="2019" name="Int. J. Syst. Evol. Microbiol.">
        <title>The Global Catalogue of Microorganisms (GCM) 10K type strain sequencing project: providing services to taxonomists for standard genome sequencing and annotation.</title>
        <authorList>
            <consortium name="The Broad Institute Genomics Platform"/>
            <consortium name="The Broad Institute Genome Sequencing Center for Infectious Disease"/>
            <person name="Wu L."/>
            <person name="Ma J."/>
        </authorList>
    </citation>
    <scope>NUCLEOTIDE SEQUENCE [LARGE SCALE GENOMIC DNA]</scope>
    <source>
        <strain evidence="13">KCTC 42805</strain>
    </source>
</reference>
<accession>A0ABW5M4D5</accession>
<dbReference type="InterPro" id="IPR024079">
    <property type="entry name" value="MetalloPept_cat_dom_sf"/>
</dbReference>
<comment type="cofactor">
    <cofactor evidence="1">
        <name>Zn(2+)</name>
        <dbReference type="ChEBI" id="CHEBI:29105"/>
    </cofactor>
</comment>
<feature type="signal peptide" evidence="9">
    <location>
        <begin position="1"/>
        <end position="19"/>
    </location>
</feature>
<dbReference type="Pfam" id="PF05649">
    <property type="entry name" value="Peptidase_M13_N"/>
    <property type="match status" value="1"/>
</dbReference>
<evidence type="ECO:0000256" key="7">
    <source>
        <dbReference type="ARBA" id="ARBA00023049"/>
    </source>
</evidence>
<keyword evidence="4" id="KW-0479">Metal-binding</keyword>
<evidence type="ECO:0000313" key="12">
    <source>
        <dbReference type="EMBL" id="MFD2571519.1"/>
    </source>
</evidence>
<dbReference type="InterPro" id="IPR042089">
    <property type="entry name" value="Peptidase_M13_dom_2"/>
</dbReference>
<protein>
    <submittedName>
        <fullName evidence="12">M13 family metallopeptidase</fullName>
    </submittedName>
</protein>
<feature type="domain" description="Peptidase M13 N-terminal" evidence="11">
    <location>
        <begin position="54"/>
        <end position="431"/>
    </location>
</feature>
<dbReference type="CDD" id="cd08662">
    <property type="entry name" value="M13"/>
    <property type="match status" value="1"/>
</dbReference>
<sequence length="690" mass="78096">MNHQLTFLSAVALSVGLMAATPPKKATLPRPAPRPSAVPRKFIDPQNMDMSVKPGDNFYQYANGNWLRQNAIPASKTSWGSFNELREKSLDAMKTLLEDASKSTTKGRLYQMVGDYYVSGMDSATIEKRGFDPIKPDLARIDKVNNKAALLDELAYQRTQSNGMLFGFFVSQDRKNVSKYLPQFSQGGTTLPDRDYYLKNDARSQKIRDAYRDNLTKMFALIGEEPTQASQDADVVMRVETALAKAQMPRVELRDPYKTYNKLTVANFSQQTPGINWADQLTKYGVKGQDTVLVQSPAFFKSLDSLITATPIEDLRTYMRWNIVKGAAPYLSDAFVKQNFAFSKVLTGQKEQTPRWQRISGLIDGSLGDLLGQLYVQQYFKPEAKQRMLTLVDNLEASYKEHIKNLDWMSEDTKKKALTKLLAFKRKIGYPDKWKSYEGVTIARNDFFGNVKSASKWQYNYMINRLGKPVDKTEWGMTPPTVNAYYNAVNNEIAFPAAILQFPFFDFDADDAVNYGGIGAVIGHEMTHGFDDSGRQYDADGTLRDWWTKADADNFKKRADQVKEQFFGFKVLDSIKVNGQLTLGENLADLGGLAIAYDAFKKTAQGKANGKKSMIDGFTPDQRFFLSWAQVWRINVLPETQAQLIMTDPHAPGIYRCNGPLANIDAWYQAFNIQPGDKMYKKPEDRIKVW</sequence>
<keyword evidence="7" id="KW-0482">Metalloprotease</keyword>
<organism evidence="12 13">
    <name type="scientific">Spirosoma soli</name>
    <dbReference type="NCBI Taxonomy" id="1770529"/>
    <lineage>
        <taxon>Bacteria</taxon>
        <taxon>Pseudomonadati</taxon>
        <taxon>Bacteroidota</taxon>
        <taxon>Cytophagia</taxon>
        <taxon>Cytophagales</taxon>
        <taxon>Cytophagaceae</taxon>
        <taxon>Spirosoma</taxon>
    </lineage>
</organism>